<reference evidence="1" key="1">
    <citation type="submission" date="2023-04" db="EMBL/GenBank/DDBJ databases">
        <authorList>
            <consortium name="ELIXIR-Norway"/>
        </authorList>
    </citation>
    <scope>NUCLEOTIDE SEQUENCE [LARGE SCALE GENOMIC DNA]</scope>
</reference>
<sequence length="119" mass="13712">MLRKMLIELYLVPALRDFHYHRGLKAPTFRVHLRCHVPCFSCLSALVLQQPCAVEFLAHVTDEQPKAWKFNNLLNVIQLMRGGGDYQTQICQLLKSLFSDEFCFASLVSKQPVTECGWL</sequence>
<evidence type="ECO:0000313" key="1">
    <source>
        <dbReference type="EMBL" id="CAI9162397.1"/>
    </source>
</evidence>
<organism evidence="1 2">
    <name type="scientific">Rangifer tarandus platyrhynchus</name>
    <name type="common">Svalbard reindeer</name>
    <dbReference type="NCBI Taxonomy" id="3082113"/>
    <lineage>
        <taxon>Eukaryota</taxon>
        <taxon>Metazoa</taxon>
        <taxon>Chordata</taxon>
        <taxon>Craniata</taxon>
        <taxon>Vertebrata</taxon>
        <taxon>Euteleostomi</taxon>
        <taxon>Mammalia</taxon>
        <taxon>Eutheria</taxon>
        <taxon>Laurasiatheria</taxon>
        <taxon>Artiodactyla</taxon>
        <taxon>Ruminantia</taxon>
        <taxon>Pecora</taxon>
        <taxon>Cervidae</taxon>
        <taxon>Odocoileinae</taxon>
        <taxon>Rangifer</taxon>
    </lineage>
</organism>
<name>A0ABN8YLE8_RANTA</name>
<dbReference type="Proteomes" id="UP001176941">
    <property type="component" value="Chromosome 20"/>
</dbReference>
<protein>
    <submittedName>
        <fullName evidence="1">Uncharacterized protein</fullName>
    </submittedName>
</protein>
<proteinExistence type="predicted"/>
<evidence type="ECO:0000313" key="2">
    <source>
        <dbReference type="Proteomes" id="UP001176941"/>
    </source>
</evidence>
<gene>
    <name evidence="1" type="ORF">MRATA1EN1_LOCUS11359</name>
</gene>
<accession>A0ABN8YLE8</accession>
<dbReference type="EMBL" id="OX459956">
    <property type="protein sequence ID" value="CAI9162397.1"/>
    <property type="molecule type" value="Genomic_DNA"/>
</dbReference>
<keyword evidence="2" id="KW-1185">Reference proteome</keyword>